<dbReference type="Pfam" id="PF05719">
    <property type="entry name" value="GPP34"/>
    <property type="match status" value="1"/>
</dbReference>
<dbReference type="Proteomes" id="UP000572635">
    <property type="component" value="Unassembled WGS sequence"/>
</dbReference>
<evidence type="ECO:0000256" key="3">
    <source>
        <dbReference type="ARBA" id="ARBA00023121"/>
    </source>
</evidence>
<dbReference type="AlphaFoldDB" id="A0A7W8VHH1"/>
<dbReference type="Gene3D" id="1.10.3630.10">
    <property type="entry name" value="yeast vps74-n-term truncation variant domain like"/>
    <property type="match status" value="1"/>
</dbReference>
<keyword evidence="2" id="KW-0333">Golgi apparatus</keyword>
<evidence type="ECO:0008006" key="7">
    <source>
        <dbReference type="Google" id="ProtNLM"/>
    </source>
</evidence>
<reference evidence="5 6" key="1">
    <citation type="submission" date="2020-08" db="EMBL/GenBank/DDBJ databases">
        <title>Sequencing the genomes of 1000 actinobacteria strains.</title>
        <authorList>
            <person name="Klenk H.-P."/>
        </authorList>
    </citation>
    <scope>NUCLEOTIDE SEQUENCE [LARGE SCALE GENOMIC DNA]</scope>
    <source>
        <strain evidence="5 6">DSM 44551</strain>
    </source>
</reference>
<dbReference type="EMBL" id="JACHDB010000002">
    <property type="protein sequence ID" value="MBB5436223.1"/>
    <property type="molecule type" value="Genomic_DNA"/>
</dbReference>
<evidence type="ECO:0000256" key="1">
    <source>
        <dbReference type="ARBA" id="ARBA00004255"/>
    </source>
</evidence>
<evidence type="ECO:0000256" key="4">
    <source>
        <dbReference type="ARBA" id="ARBA00023136"/>
    </source>
</evidence>
<accession>A0A7W8VHH1</accession>
<evidence type="ECO:0000313" key="5">
    <source>
        <dbReference type="EMBL" id="MBB5436223.1"/>
    </source>
</evidence>
<keyword evidence="6" id="KW-1185">Reference proteome</keyword>
<dbReference type="GO" id="GO:0070273">
    <property type="term" value="F:phosphatidylinositol-4-phosphate binding"/>
    <property type="evidence" value="ECO:0007669"/>
    <property type="project" value="InterPro"/>
</dbReference>
<keyword evidence="4" id="KW-0472">Membrane</keyword>
<evidence type="ECO:0000313" key="6">
    <source>
        <dbReference type="Proteomes" id="UP000572635"/>
    </source>
</evidence>
<keyword evidence="3" id="KW-0446">Lipid-binding</keyword>
<proteinExistence type="predicted"/>
<sequence length="233" mass="25291">MPATPVIDPPPTPRDGGAEEHDMALTLPQRLYLLSYDLDRNRLDPVSAACRDHLLSAAALVELVLGGWVRDQGGRAVRTGVGAPGDSFLVEVLAGVSTDRPRPWVNAVMSQMTRAEGTVRGQLAAGGAVTVGRGRVLGLFPTRTVAPGRPEELRRLRERIRGAVLSGRDPQAVPIEDAALAVIAVEGDVWTLLAPKERRRHRKALRALRDRFDAEFPRLRRAICMAVAHSRSA</sequence>
<dbReference type="GO" id="GO:0005737">
    <property type="term" value="C:cytoplasm"/>
    <property type="evidence" value="ECO:0007669"/>
    <property type="project" value="UniProtKB-ARBA"/>
</dbReference>
<evidence type="ECO:0000256" key="2">
    <source>
        <dbReference type="ARBA" id="ARBA00023034"/>
    </source>
</evidence>
<comment type="subcellular location">
    <subcellularLocation>
        <location evidence="1">Golgi apparatus membrane</location>
        <topology evidence="1">Peripheral membrane protein</topology>
        <orientation evidence="1">Cytoplasmic side</orientation>
    </subcellularLocation>
</comment>
<organism evidence="5 6">
    <name type="scientific">Nocardiopsis composta</name>
    <dbReference type="NCBI Taxonomy" id="157465"/>
    <lineage>
        <taxon>Bacteria</taxon>
        <taxon>Bacillati</taxon>
        <taxon>Actinomycetota</taxon>
        <taxon>Actinomycetes</taxon>
        <taxon>Streptosporangiales</taxon>
        <taxon>Nocardiopsidaceae</taxon>
        <taxon>Nocardiopsis</taxon>
    </lineage>
</organism>
<dbReference type="RefSeq" id="WP_246528827.1">
    <property type="nucleotide sequence ID" value="NZ_BAAAJD010000169.1"/>
</dbReference>
<dbReference type="InterPro" id="IPR008628">
    <property type="entry name" value="GPP34-like"/>
</dbReference>
<name>A0A7W8VHH1_9ACTN</name>
<comment type="caution">
    <text evidence="5">The sequence shown here is derived from an EMBL/GenBank/DDBJ whole genome shotgun (WGS) entry which is preliminary data.</text>
</comment>
<dbReference type="GO" id="GO:0012505">
    <property type="term" value="C:endomembrane system"/>
    <property type="evidence" value="ECO:0007669"/>
    <property type="project" value="UniProtKB-ARBA"/>
</dbReference>
<protein>
    <recommendedName>
        <fullName evidence="7">GPP34 family phosphoprotein</fullName>
    </recommendedName>
</protein>
<gene>
    <name evidence="5" type="ORF">HDA36_006371</name>
</gene>
<dbReference type="InterPro" id="IPR038261">
    <property type="entry name" value="GPP34-like_sf"/>
</dbReference>